<gene>
    <name evidence="4" type="ORF">NBH00_14070</name>
</gene>
<evidence type="ECO:0000313" key="5">
    <source>
        <dbReference type="Proteomes" id="UP001056035"/>
    </source>
</evidence>
<keyword evidence="2" id="KW-0812">Transmembrane</keyword>
<dbReference type="RefSeq" id="WP_254569226.1">
    <property type="nucleotide sequence ID" value="NZ_CP098502.1"/>
</dbReference>
<feature type="transmembrane region" description="Helical" evidence="2">
    <location>
        <begin position="1279"/>
        <end position="1300"/>
    </location>
</feature>
<feature type="transmembrane region" description="Helical" evidence="2">
    <location>
        <begin position="107"/>
        <end position="127"/>
    </location>
</feature>
<keyword evidence="5" id="KW-1185">Reference proteome</keyword>
<feature type="transmembrane region" description="Helical" evidence="2">
    <location>
        <begin position="1342"/>
        <end position="1361"/>
    </location>
</feature>
<accession>A0ABY5DNJ0</accession>
<protein>
    <submittedName>
        <fullName evidence="4">DUF3367 domain-containing protein</fullName>
    </submittedName>
</protein>
<reference evidence="4 5" key="1">
    <citation type="submission" date="2022-06" db="EMBL/GenBank/DDBJ databases">
        <title>Paraconexibacter antarcticus.</title>
        <authorList>
            <person name="Kim C.S."/>
        </authorList>
    </citation>
    <scope>NUCLEOTIDE SEQUENCE [LARGE SCALE GENOMIC DNA]</scope>
    <source>
        <strain evidence="4 5">02-257</strain>
    </source>
</reference>
<feature type="domain" description="Alpha-(1-&gt;3)-arabinofuranosyltransferase N-terminal GT-C" evidence="3">
    <location>
        <begin position="31"/>
        <end position="695"/>
    </location>
</feature>
<feature type="transmembrane region" description="Helical" evidence="2">
    <location>
        <begin position="419"/>
        <end position="439"/>
    </location>
</feature>
<feature type="compositionally biased region" description="Gly residues" evidence="1">
    <location>
        <begin position="1465"/>
        <end position="1474"/>
    </location>
</feature>
<dbReference type="Proteomes" id="UP001056035">
    <property type="component" value="Chromosome"/>
</dbReference>
<dbReference type="EMBL" id="CP098502">
    <property type="protein sequence ID" value="UTI62489.1"/>
    <property type="molecule type" value="Genomic_DNA"/>
</dbReference>
<feature type="transmembrane region" description="Helical" evidence="2">
    <location>
        <begin position="134"/>
        <end position="152"/>
    </location>
</feature>
<keyword evidence="2" id="KW-1133">Transmembrane helix</keyword>
<evidence type="ECO:0000313" key="4">
    <source>
        <dbReference type="EMBL" id="UTI62489.1"/>
    </source>
</evidence>
<feature type="transmembrane region" description="Helical" evidence="2">
    <location>
        <begin position="341"/>
        <end position="360"/>
    </location>
</feature>
<keyword evidence="2" id="KW-0472">Membrane</keyword>
<feature type="transmembrane region" description="Helical" evidence="2">
    <location>
        <begin position="1421"/>
        <end position="1442"/>
    </location>
</feature>
<evidence type="ECO:0000259" key="3">
    <source>
        <dbReference type="Pfam" id="PF11847"/>
    </source>
</evidence>
<evidence type="ECO:0000256" key="2">
    <source>
        <dbReference type="SAM" id="Phobius"/>
    </source>
</evidence>
<proteinExistence type="predicted"/>
<feature type="transmembrane region" description="Helical" evidence="2">
    <location>
        <begin position="392"/>
        <end position="412"/>
    </location>
</feature>
<feature type="compositionally biased region" description="Low complexity" evidence="1">
    <location>
        <begin position="1449"/>
        <end position="1464"/>
    </location>
</feature>
<feature type="transmembrane region" description="Helical" evidence="2">
    <location>
        <begin position="1381"/>
        <end position="1400"/>
    </location>
</feature>
<name>A0ABY5DNJ0_9ACTN</name>
<sequence>MAAPTHPRTPRGRFHPPRPDRALSLALVVLAYAVAFGQRWGETIADTKLALYVAPHRFLTDVLRVWSPTGDLGHVWGGQYNGYAFPMAPWFALGDTLGLPVWVVHRLWLGTLLALAALGVATLLRTLAALPRAAVAVPATAAVLYVLCPYVAVLMDRTSISLLTYAALPWMLLAVHRGLRDPRGWCWPAVGALLLACAGGGVNAAVIGWVLVGPLLLVGYELAWGGVDRAALRPWLTRLVPCIAVANAWWVVPLAVHARYGLDFLPFTEQPGTIWSTTSLTESLRGMGFWTSYVGVGSGGVLRPYATHGGVLLTALPVVLAGLAVPALALGGLRWTHRARYAPFLLLLVLTGLLVMGVGWPEGTPLRRASTFTYNHLAVVRVLRTTYKAGPLLTLGLAGLGGLAAGAAWTWLRARRRPVRLAVPALAAVLVAVAAWPLVRGAAPDEQLHIEVPARWHALAARLGTRPPTSRALVLPGQLFASYRWGQTIDAILPSLTDHPVATRNIVPYGDRRAVELQWAVDDLVSQERVLPGQLPSLLDLLGVGDVVVAADGDRSRSGELGPLETADTLASEPALRGGRAIGAETTLARMAAGRIAPARRVPLLRDVPVRTGGIVRVIPRGPVTLFDGGARALTNLAAFGRLEPDRPYRAGADLSVAQARAAARGGAPVVVADGDRRQAFVSSRLRGGTGQVLRAGRSVSRDGTLLDPYEAALGRRPAADAQTVQVLAGVRDISAPFSPQVTQFPEHRPAAAMDGDPSTSWLADRFLDPGRAVLTVDLGRRLDVPRLRLWPASDSRGVVTAVAVNGRRFAVHRGWNTLAVGLKRATVVQVAITGVRRPRHASAGLGGIRELQIPGVRVREALRVPDVLERDLRPADLAASPLTYLLERLTAAAPARQGRLAGPAQAGLVRDARDPERQLHRVIAPPVARRYAVSAWARVDVGTSDAALDRLAGVRGGLVADGSARFDGLPRYRASGAFDGDATPAGRAWVGQWIPGHAAFLRWTTPAPLTLRRLRVVPVRGLQVRRATRVRLSVDGRRGAALAVPANGLVTLPRAVRGRAFRLDVLAAQFAPGVPARVRMRRAVGIAELRAAGLPRLRVPRSGRVPLRCGAASIIVRPWVGGAGARPAAGAVRARLGGRVSLRALDAGRPVRLDGCGTVLIGAGPHEVSGATGALVADTLSLTALAPGGVLTIPGPGGHVVDAGHADGSGLSGLRVTAGGPSWLVLGESYSRGWRAECDGRDLGAPVPLQGYANGWPLAAPGCRTLDLRFGPEGTVRAALWLSGLGGALMLVLLGRGVLARRRREAAASARGADGPGAAAAPAPFADLPAPPPLRLSARQALAAGVVLALVVGFVFALRAGAVAGPLAALLLWRGATVRALVTAAGALLLGAVPAIYAAKVALDGRGLPFDTTYATDRLAAHWVAVTAYVLLALAAGRLLAGARPGGPLSTARSRPGDPAAGPAGRGALGSAP</sequence>
<feature type="transmembrane region" description="Helical" evidence="2">
    <location>
        <begin position="305"/>
        <end position="329"/>
    </location>
</feature>
<evidence type="ECO:0000256" key="1">
    <source>
        <dbReference type="SAM" id="MobiDB-lite"/>
    </source>
</evidence>
<dbReference type="InterPro" id="IPR021798">
    <property type="entry name" value="AftD_N"/>
</dbReference>
<feature type="region of interest" description="Disordered" evidence="1">
    <location>
        <begin position="1449"/>
        <end position="1474"/>
    </location>
</feature>
<organism evidence="4 5">
    <name type="scientific">Paraconexibacter antarcticus</name>
    <dbReference type="NCBI Taxonomy" id="2949664"/>
    <lineage>
        <taxon>Bacteria</taxon>
        <taxon>Bacillati</taxon>
        <taxon>Actinomycetota</taxon>
        <taxon>Thermoleophilia</taxon>
        <taxon>Solirubrobacterales</taxon>
        <taxon>Paraconexibacteraceae</taxon>
        <taxon>Paraconexibacter</taxon>
    </lineage>
</organism>
<dbReference type="Pfam" id="PF11847">
    <property type="entry name" value="GT-C_AftD"/>
    <property type="match status" value="1"/>
</dbReference>